<evidence type="ECO:0000256" key="2">
    <source>
        <dbReference type="ARBA" id="ARBA00022692"/>
    </source>
</evidence>
<dbReference type="RefSeq" id="WP_311353012.1">
    <property type="nucleotide sequence ID" value="NZ_JAVRHR010000003.1"/>
</dbReference>
<evidence type="ECO:0000256" key="3">
    <source>
        <dbReference type="ARBA" id="ARBA00022989"/>
    </source>
</evidence>
<dbReference type="Proteomes" id="UP001255246">
    <property type="component" value="Unassembled WGS sequence"/>
</dbReference>
<dbReference type="PANTHER" id="PTHR12639">
    <property type="entry name" value="VITAMIN K-DEPENDENT GAMMA-CARBOXYLASE"/>
    <property type="match status" value="1"/>
</dbReference>
<feature type="domain" description="HTTM-like" evidence="8">
    <location>
        <begin position="10"/>
        <end position="269"/>
    </location>
</feature>
<feature type="transmembrane region" description="Helical" evidence="7">
    <location>
        <begin position="114"/>
        <end position="135"/>
    </location>
</feature>
<feature type="transmembrane region" description="Helical" evidence="7">
    <location>
        <begin position="15"/>
        <end position="37"/>
    </location>
</feature>
<keyword evidence="5" id="KW-1015">Disulfide bond</keyword>
<dbReference type="Pfam" id="PF22777">
    <property type="entry name" value="VKGC_lumenal_dom"/>
    <property type="match status" value="1"/>
</dbReference>
<evidence type="ECO:0000256" key="4">
    <source>
        <dbReference type="ARBA" id="ARBA00023136"/>
    </source>
</evidence>
<feature type="transmembrane region" description="Helical" evidence="7">
    <location>
        <begin position="232"/>
        <end position="265"/>
    </location>
</feature>
<reference evidence="9 10" key="1">
    <citation type="submission" date="2023-09" db="EMBL/GenBank/DDBJ databases">
        <authorList>
            <person name="Rey-Velasco X."/>
        </authorList>
    </citation>
    <scope>NUCLEOTIDE SEQUENCE [LARGE SCALE GENOMIC DNA]</scope>
    <source>
        <strain evidence="9 10">F388</strain>
    </source>
</reference>
<dbReference type="Pfam" id="PF05090">
    <property type="entry name" value="HTTM"/>
    <property type="match status" value="1"/>
</dbReference>
<evidence type="ECO:0000313" key="9">
    <source>
        <dbReference type="EMBL" id="MDT0608236.1"/>
    </source>
</evidence>
<keyword evidence="10" id="KW-1185">Reference proteome</keyword>
<sequence>MVNFLTKHLNKEREAAPLAVFRILFGLLMFISIIRFWSKGWIEKLYLEPKLHFTYYGFEWVKPLGNFTYLLFILCAITSIMILLGYKYRIAIVLFFLSFTYIELMDKTTYLNHYYFISILSFLMIFLPANVYYAMDSLRNPSKAFQKIPSWTIDSIKLLLGIVYFYAGLAKLNSDWLVDALPLKIWLPAKYDIPLLGNLLTESWVHYAFSWGGALYDLCIPFLLLSKKTRHLAFIMVVAFHVLTRVLFPIGMFPYIMIVATIIFFEPRAHYKILSWFSKIFKISKAYFDNGKSLSRKQAKASFVHYLVIVFFVVQLLLPFRYLLYPGELFWTEEGYRFSWRVMLMEKAGYAQFKIVDSKTGKWFYVDNTDFLTPLQEKQMSFQPDFILEYAHYLKQYFESQGHQNIAIYTENYVTLNGRRSTPLIDPKIDLTKEKESFKPKTWIVPFEDDIKGI</sequence>
<evidence type="ECO:0000256" key="6">
    <source>
        <dbReference type="ARBA" id="ARBA00023239"/>
    </source>
</evidence>
<evidence type="ECO:0000256" key="1">
    <source>
        <dbReference type="ARBA" id="ARBA00004127"/>
    </source>
</evidence>
<comment type="caution">
    <text evidence="9">The sequence shown here is derived from an EMBL/GenBank/DDBJ whole genome shotgun (WGS) entry which is preliminary data.</text>
</comment>
<dbReference type="SMART" id="SM00752">
    <property type="entry name" value="HTTM"/>
    <property type="match status" value="1"/>
</dbReference>
<dbReference type="InterPro" id="IPR053935">
    <property type="entry name" value="VKGC_lumenal_dom"/>
</dbReference>
<keyword evidence="4 7" id="KW-0472">Membrane</keyword>
<organism evidence="9 10">
    <name type="scientific">Croceitalea rosinachiae</name>
    <dbReference type="NCBI Taxonomy" id="3075596"/>
    <lineage>
        <taxon>Bacteria</taxon>
        <taxon>Pseudomonadati</taxon>
        <taxon>Bacteroidota</taxon>
        <taxon>Flavobacteriia</taxon>
        <taxon>Flavobacteriales</taxon>
        <taxon>Flavobacteriaceae</taxon>
        <taxon>Croceitalea</taxon>
    </lineage>
</organism>
<evidence type="ECO:0000313" key="10">
    <source>
        <dbReference type="Proteomes" id="UP001255246"/>
    </source>
</evidence>
<keyword evidence="3 7" id="KW-1133">Transmembrane helix</keyword>
<dbReference type="InterPro" id="IPR011020">
    <property type="entry name" value="HTTM-like"/>
</dbReference>
<keyword evidence="2 7" id="KW-0812">Transmembrane</keyword>
<proteinExistence type="predicted"/>
<gene>
    <name evidence="9" type="ORF">RM706_14410</name>
</gene>
<dbReference type="InterPro" id="IPR053934">
    <property type="entry name" value="HTTM_dom"/>
</dbReference>
<evidence type="ECO:0000259" key="8">
    <source>
        <dbReference type="SMART" id="SM00752"/>
    </source>
</evidence>
<feature type="transmembrane region" description="Helical" evidence="7">
    <location>
        <begin position="69"/>
        <end position="102"/>
    </location>
</feature>
<feature type="transmembrane region" description="Helical" evidence="7">
    <location>
        <begin position="303"/>
        <end position="324"/>
    </location>
</feature>
<accession>A0ABU3AH60</accession>
<dbReference type="InterPro" id="IPR007782">
    <property type="entry name" value="VKG_COase"/>
</dbReference>
<feature type="transmembrane region" description="Helical" evidence="7">
    <location>
        <begin position="156"/>
        <end position="174"/>
    </location>
</feature>
<protein>
    <submittedName>
        <fullName evidence="9">HTTM domain-containing protein</fullName>
    </submittedName>
</protein>
<evidence type="ECO:0000256" key="5">
    <source>
        <dbReference type="ARBA" id="ARBA00023157"/>
    </source>
</evidence>
<evidence type="ECO:0000256" key="7">
    <source>
        <dbReference type="SAM" id="Phobius"/>
    </source>
</evidence>
<comment type="subcellular location">
    <subcellularLocation>
        <location evidence="1">Endomembrane system</location>
        <topology evidence="1">Multi-pass membrane protein</topology>
    </subcellularLocation>
</comment>
<dbReference type="PANTHER" id="PTHR12639:SF7">
    <property type="entry name" value="HTTM DOMAIN-CONTAINING PROTEIN"/>
    <property type="match status" value="1"/>
</dbReference>
<keyword evidence="6" id="KW-0456">Lyase</keyword>
<name>A0ABU3AH60_9FLAO</name>
<dbReference type="EMBL" id="JAVRHR010000003">
    <property type="protein sequence ID" value="MDT0608236.1"/>
    <property type="molecule type" value="Genomic_DNA"/>
</dbReference>
<feature type="transmembrane region" description="Helical" evidence="7">
    <location>
        <begin position="204"/>
        <end position="225"/>
    </location>
</feature>